<sequence length="2192" mass="245684">MFSVGQLVNVESRTWPGINQPGGVGRITGLGRDRVSIKYVLDGRHEKEVDIQYVHAQEQLSSRSLRNRSMLLGRCRNCGSLRRDCGSCDMLHAVQNDRSILASETVGPMEEPMLLQTSVESDDSLDRIDMGLKKRFRKFRKLKAMARRLQESSSDNDSKSTATSQLHSGKRTQARYKTDVSEESTASNDEDDNVLLEQFIAPKTPPLRRYRPRFRHGKLSCGRWARKANTGKAKKRKVSMIEYLEHDEKDNRSESNFDGEHVFQLSFASAEIDGSSSEDSVVDANLSLSHGKETEENVSDLDESILSRDHVENTESDFIQPEGDADELPRDVEDQTGKVPFERLPFFFDEKANVLEKERIPEAGAKIFELERRWSRAETMEEKETVLCECKSLRNEMIEALIRNGSDQCQTALRKLSSRRLYKRHRSMLSSKERDEFRSSAMDIRDMICDALCNSIERLIIRIRQLSRVATMDLDNRVDLEFSEDCEGDDCWTSREELPLERSSIASDTIEHKLERMLEPCDPHMHARFKRRKRHRGKIRPSNVELWERKGDRHPHGVPWKPAVNSGEGGMRSDQNHPQNIYESAIYSTRGDVKYVPTSVDKFHNPLQNDTNREKKRSKGQNGALSPSRFWNDERNYKERANAISRMEHFIEANSTFDSSTSSDGICQNFRKKRSLQAKESFKMRNATKDTVVVPGVGQAALPTYEPRTDLYRALGEHGGNSALIEHEDLQVDKADISLVCEMLCGSCSYEKESSLLKKLLGTVRGGSFDTSVYGSLVFTVLLEKLRSNGSPVLQELLAKRSQKFGVHCQLLSTILELLRMKANSGLDSGGVVYEIFAPGKSNCLVKWIVLQLVEAVLSLVHPRAWSLKHIDTKKSLRELEVLRAALAEHCHVLDRACRCIMEELQPQQWRCDLESRFPFVSSIDPDSWRLFLHDGLLSPATTIGRFHILGEWLPRREVEGMWCALAFFAAQKSSVPIQGSFCWKLLSRLVSCGIIGDIDQEEEKLPPCSDQLDTCTRDLQAAAMLILSGSMDGTRSEDSFVTTFIRRALMLKATELFYCEDARLLMLPSATDLTGDKRTLRTLWSQCDTNGQKVCFSNCKTTDCGGDWDRTSSILFLGRDLVQPLSVLLKACLYLLASWSSKVSMHKSRRKRFAMAFSVLVKRLISDANNSNYIETPKRSTKTTILFEEAFSSACPSKYGLGSARRSIFLLESAGYINMSVSFAASLEVDSTTNTRDSLTCWKIELCQQSWTTIADFCMKERQTHILRGRIGAHNAEHVDDPCRLLAAAKLCSHVALTLLGFLPLKTDLCTSTMQRGKVFSDFQALMASVKYLISCMLACVDCACDIRENAEIVATVTTNLSLVLRGVAISFHRYSEKSESSAASDSAFLHMLIPTFQKGFVMLSGASFCGPEEDLCLMSLLLVLRQVLLLSFGKNSDSETLPSSTDRVHNDLWGGIDDSALTKFQEGLGLFPNPIGVDSGEICALLIGAISSSKPSTRFKIISAVSGMSTHGKMLVTRHVRELAVCLAHFVAASDTTGPQSAQGHVALFLSRPQVPAGFAAETNADAEFFDDVARMIVDELLRLVETSTTVAVFVREHKEIIAHHLFLFVLDPTIIKKVPSSNLSRFEANSNFDSAAKEYGRYKEWLRGNEGSLRVSVDYVWKACVGFGKCLQHGDSETSHTWAKLGKCLQNFDIDFDDSSALGLKPSLEAEFLRRLRLFRVVVTTFLEKPCVNSEITALVTFVIATASNHLYRLLCSLKRKLPCEGETGTYDFAQSVELFLVFAEFMIALLAWIASKCVPTNQGLTELLYSVSNHFLVPLLLKNDFDVEVGLQAVVTAARQPMSTSSKIPQIAPGSSAICPWREDLQKMVVRRSREWIRAIAEDRNAGVSKLSSLHLALVQAAVKDSNEAAVLFGVALSPIVGLPRPTEASVGVFPKAVFQYFDNLEITFPPNLTELKSITDLMKHTLTSLLPNLTFDRVALGEKMGALVVIRYVLDSMHEEEMIPVIPTGVDQSFLCFLVDRLLGSMRGVLLKETVDDALVAEIYHTSLSIFKLPAASTCDRDACSAVGWLLDWCRMVDYSVRDEGEANSETLVEAKYLLGFADWMICFSKRIQDGTIEPYRQALRVLNLTVSDRRSWPDPSHKLFQASDILFPSREAKSSITNVYAISQKAKVKSQSFKPWEPGEVV</sequence>
<dbReference type="eggNOG" id="ENOG502SBMD">
    <property type="taxonomic scope" value="Eukaryota"/>
</dbReference>
<dbReference type="RefSeq" id="XP_002177664.1">
    <property type="nucleotide sequence ID" value="XM_002177628.1"/>
</dbReference>
<reference evidence="3" key="2">
    <citation type="submission" date="2008-08" db="EMBL/GenBank/DDBJ databases">
        <authorList>
            <consortium name="Diatom Consortium"/>
            <person name="Grigoriev I."/>
            <person name="Grimwood J."/>
            <person name="Kuo A."/>
            <person name="Otillar R.P."/>
            <person name="Salamov A."/>
            <person name="Detter J.C."/>
            <person name="Lindquist E."/>
            <person name="Shapiro H."/>
            <person name="Lucas S."/>
            <person name="Glavina del Rio T."/>
            <person name="Pitluck S."/>
            <person name="Rokhsar D."/>
            <person name="Bowler C."/>
        </authorList>
    </citation>
    <scope>GENOME REANNOTATION</scope>
    <source>
        <strain evidence="3">CCAP 1055/1</strain>
    </source>
</reference>
<feature type="region of interest" description="Disordered" evidence="1">
    <location>
        <begin position="147"/>
        <end position="193"/>
    </location>
</feature>
<dbReference type="HOGENOM" id="CLU_234745_0_0_1"/>
<organism evidence="2 3">
    <name type="scientific">Phaeodactylum tricornutum (strain CCAP 1055/1)</name>
    <dbReference type="NCBI Taxonomy" id="556484"/>
    <lineage>
        <taxon>Eukaryota</taxon>
        <taxon>Sar</taxon>
        <taxon>Stramenopiles</taxon>
        <taxon>Ochrophyta</taxon>
        <taxon>Bacillariophyta</taxon>
        <taxon>Bacillariophyceae</taxon>
        <taxon>Bacillariophycidae</taxon>
        <taxon>Naviculales</taxon>
        <taxon>Phaeodactylaceae</taxon>
        <taxon>Phaeodactylum</taxon>
    </lineage>
</organism>
<reference evidence="2 3" key="1">
    <citation type="journal article" date="2008" name="Nature">
        <title>The Phaeodactylum genome reveals the evolutionary history of diatom genomes.</title>
        <authorList>
            <person name="Bowler C."/>
            <person name="Allen A.E."/>
            <person name="Badger J.H."/>
            <person name="Grimwood J."/>
            <person name="Jabbari K."/>
            <person name="Kuo A."/>
            <person name="Maheswari U."/>
            <person name="Martens C."/>
            <person name="Maumus F."/>
            <person name="Otillar R.P."/>
            <person name="Rayko E."/>
            <person name="Salamov A."/>
            <person name="Vandepoele K."/>
            <person name="Beszteri B."/>
            <person name="Gruber A."/>
            <person name="Heijde M."/>
            <person name="Katinka M."/>
            <person name="Mock T."/>
            <person name="Valentin K."/>
            <person name="Verret F."/>
            <person name="Berges J.A."/>
            <person name="Brownlee C."/>
            <person name="Cadoret J.P."/>
            <person name="Chiovitti A."/>
            <person name="Choi C.J."/>
            <person name="Coesel S."/>
            <person name="De Martino A."/>
            <person name="Detter J.C."/>
            <person name="Durkin C."/>
            <person name="Falciatore A."/>
            <person name="Fournet J."/>
            <person name="Haruta M."/>
            <person name="Huysman M.J."/>
            <person name="Jenkins B.D."/>
            <person name="Jiroutova K."/>
            <person name="Jorgensen R.E."/>
            <person name="Joubert Y."/>
            <person name="Kaplan A."/>
            <person name="Kroger N."/>
            <person name="Kroth P.G."/>
            <person name="La Roche J."/>
            <person name="Lindquist E."/>
            <person name="Lommer M."/>
            <person name="Martin-Jezequel V."/>
            <person name="Lopez P.J."/>
            <person name="Lucas S."/>
            <person name="Mangogna M."/>
            <person name="McGinnis K."/>
            <person name="Medlin L.K."/>
            <person name="Montsant A."/>
            <person name="Oudot-Le Secq M.P."/>
            <person name="Napoli C."/>
            <person name="Obornik M."/>
            <person name="Parker M.S."/>
            <person name="Petit J.L."/>
            <person name="Porcel B.M."/>
            <person name="Poulsen N."/>
            <person name="Robison M."/>
            <person name="Rychlewski L."/>
            <person name="Rynearson T.A."/>
            <person name="Schmutz J."/>
            <person name="Shapiro H."/>
            <person name="Siaut M."/>
            <person name="Stanley M."/>
            <person name="Sussman M.R."/>
            <person name="Taylor A.R."/>
            <person name="Vardi A."/>
            <person name="von Dassow P."/>
            <person name="Vyverman W."/>
            <person name="Willis A."/>
            <person name="Wyrwicz L.S."/>
            <person name="Rokhsar D.S."/>
            <person name="Weissenbach J."/>
            <person name="Armbrust E.V."/>
            <person name="Green B.R."/>
            <person name="Van de Peer Y."/>
            <person name="Grigoriev I.V."/>
        </authorList>
    </citation>
    <scope>NUCLEOTIDE SEQUENCE [LARGE SCALE GENOMIC DNA]</scope>
    <source>
        <strain evidence="2 3">CCAP 1055/1</strain>
    </source>
</reference>
<keyword evidence="3" id="KW-1185">Reference proteome</keyword>
<protein>
    <submittedName>
        <fullName evidence="2">Uncharacterized protein</fullName>
    </submittedName>
</protein>
<dbReference type="EMBL" id="CM000606">
    <property type="protein sequence ID" value="EEC50478.1"/>
    <property type="molecule type" value="Genomic_DNA"/>
</dbReference>
<gene>
    <name evidence="2" type="ORF">PHATRDRAFT_32738</name>
</gene>
<dbReference type="GeneID" id="7197557"/>
<evidence type="ECO:0000256" key="1">
    <source>
        <dbReference type="SAM" id="MobiDB-lite"/>
    </source>
</evidence>
<proteinExistence type="predicted"/>
<evidence type="ECO:0000313" key="3">
    <source>
        <dbReference type="Proteomes" id="UP000000759"/>
    </source>
</evidence>
<dbReference type="InParanoid" id="B7FSH5"/>
<name>B7FSH5_PHATC</name>
<dbReference type="KEGG" id="pti:PHATRDRAFT_32738"/>
<evidence type="ECO:0000313" key="2">
    <source>
        <dbReference type="EMBL" id="EEC50478.1"/>
    </source>
</evidence>
<dbReference type="PaxDb" id="2850-Phatr32738"/>
<feature type="compositionally biased region" description="Polar residues" evidence="1">
    <location>
        <begin position="151"/>
        <end position="167"/>
    </location>
</feature>
<accession>B7FSH5</accession>
<dbReference type="Proteomes" id="UP000000759">
    <property type="component" value="Chromosome 2"/>
</dbReference>
<dbReference type="OrthoDB" id="49627at2759"/>
<feature type="region of interest" description="Disordered" evidence="1">
    <location>
        <begin position="600"/>
        <end position="631"/>
    </location>
</feature>
<feature type="region of interest" description="Disordered" evidence="1">
    <location>
        <begin position="550"/>
        <end position="574"/>
    </location>
</feature>